<feature type="domain" description="Tyrosine specific protein phosphatases" evidence="4">
    <location>
        <begin position="955"/>
        <end position="994"/>
    </location>
</feature>
<dbReference type="InterPro" id="IPR036873">
    <property type="entry name" value="Rhodanese-like_dom_sf"/>
</dbReference>
<dbReference type="SUPFAM" id="SSF52799">
    <property type="entry name" value="(Phosphotyrosine protein) phosphatases II"/>
    <property type="match status" value="1"/>
</dbReference>
<dbReference type="InterPro" id="IPR000242">
    <property type="entry name" value="PTP_cat"/>
</dbReference>
<dbReference type="InterPro" id="IPR050348">
    <property type="entry name" value="Protein-Tyr_Phosphatase"/>
</dbReference>
<evidence type="ECO:0000256" key="2">
    <source>
        <dbReference type="SAM" id="MobiDB-lite"/>
    </source>
</evidence>
<dbReference type="InterPro" id="IPR029021">
    <property type="entry name" value="Prot-tyrosine_phosphatase-like"/>
</dbReference>
<feature type="compositionally biased region" description="Basic and acidic residues" evidence="2">
    <location>
        <begin position="504"/>
        <end position="515"/>
    </location>
</feature>
<dbReference type="SUPFAM" id="SSF52821">
    <property type="entry name" value="Rhodanese/Cell cycle control phosphatase"/>
    <property type="match status" value="1"/>
</dbReference>
<dbReference type="GO" id="GO:0004725">
    <property type="term" value="F:protein tyrosine phosphatase activity"/>
    <property type="evidence" value="ECO:0007669"/>
    <property type="project" value="InterPro"/>
</dbReference>
<feature type="compositionally biased region" description="Low complexity" evidence="2">
    <location>
        <begin position="1021"/>
        <end position="1036"/>
    </location>
</feature>
<proteinExistence type="inferred from homology"/>
<feature type="compositionally biased region" description="Basic and acidic residues" evidence="2">
    <location>
        <begin position="1"/>
        <end position="10"/>
    </location>
</feature>
<feature type="compositionally biased region" description="Low complexity" evidence="2">
    <location>
        <begin position="331"/>
        <end position="353"/>
    </location>
</feature>
<feature type="region of interest" description="Disordered" evidence="2">
    <location>
        <begin position="1005"/>
        <end position="1165"/>
    </location>
</feature>
<feature type="compositionally biased region" description="Low complexity" evidence="2">
    <location>
        <begin position="83"/>
        <end position="94"/>
    </location>
</feature>
<feature type="compositionally biased region" description="Low complexity" evidence="2">
    <location>
        <begin position="11"/>
        <end position="36"/>
    </location>
</feature>
<feature type="compositionally biased region" description="Low complexity" evidence="2">
    <location>
        <begin position="1085"/>
        <end position="1108"/>
    </location>
</feature>
<dbReference type="InterPro" id="IPR016130">
    <property type="entry name" value="Tyr_Pase_AS"/>
</dbReference>
<dbReference type="Pfam" id="PF00102">
    <property type="entry name" value="Y_phosphatase"/>
    <property type="match status" value="2"/>
</dbReference>
<evidence type="ECO:0000259" key="3">
    <source>
        <dbReference type="PROSITE" id="PS50055"/>
    </source>
</evidence>
<evidence type="ECO:0000259" key="4">
    <source>
        <dbReference type="PROSITE" id="PS50056"/>
    </source>
</evidence>
<feature type="region of interest" description="Disordered" evidence="2">
    <location>
        <begin position="877"/>
        <end position="901"/>
    </location>
</feature>
<dbReference type="Gene3D" id="3.40.250.10">
    <property type="entry name" value="Rhodanese-like domain"/>
    <property type="match status" value="1"/>
</dbReference>
<dbReference type="PROSITE" id="PS50056">
    <property type="entry name" value="TYR_PHOSPHATASE_2"/>
    <property type="match status" value="1"/>
</dbReference>
<feature type="compositionally biased region" description="Polar residues" evidence="2">
    <location>
        <begin position="46"/>
        <end position="60"/>
    </location>
</feature>
<evidence type="ECO:0000313" key="6">
    <source>
        <dbReference type="Proteomes" id="UP000054845"/>
    </source>
</evidence>
<dbReference type="SMART" id="SM00194">
    <property type="entry name" value="PTPc"/>
    <property type="match status" value="1"/>
</dbReference>
<dbReference type="PANTHER" id="PTHR19134">
    <property type="entry name" value="RECEPTOR-TYPE TYROSINE-PROTEIN PHOSPHATASE"/>
    <property type="match status" value="1"/>
</dbReference>
<feature type="region of interest" description="Disordered" evidence="2">
    <location>
        <begin position="604"/>
        <end position="624"/>
    </location>
</feature>
<dbReference type="InterPro" id="IPR003595">
    <property type="entry name" value="Tyr_Pase_cat"/>
</dbReference>
<feature type="compositionally biased region" description="Low complexity" evidence="2">
    <location>
        <begin position="216"/>
        <end position="256"/>
    </location>
</feature>
<protein>
    <submittedName>
        <fullName evidence="5">Protein tyrosine phosphatase</fullName>
    </submittedName>
</protein>
<dbReference type="PRINTS" id="PR00700">
    <property type="entry name" value="PRTYPHPHTASE"/>
</dbReference>
<feature type="compositionally biased region" description="Polar residues" evidence="2">
    <location>
        <begin position="1109"/>
        <end position="1165"/>
    </location>
</feature>
<feature type="compositionally biased region" description="Low complexity" evidence="2">
    <location>
        <begin position="265"/>
        <end position="281"/>
    </location>
</feature>
<evidence type="ECO:0000313" key="5">
    <source>
        <dbReference type="EMBL" id="CEH11788.1"/>
    </source>
</evidence>
<feature type="region of interest" description="Disordered" evidence="2">
    <location>
        <begin position="694"/>
        <end position="743"/>
    </location>
</feature>
<dbReference type="Gene3D" id="3.90.190.10">
    <property type="entry name" value="Protein tyrosine phosphatase superfamily"/>
    <property type="match status" value="1"/>
</dbReference>
<feature type="compositionally biased region" description="Low complexity" evidence="2">
    <location>
        <begin position="176"/>
        <end position="190"/>
    </location>
</feature>
<feature type="domain" description="Tyrosine-protein phosphatase" evidence="3">
    <location>
        <begin position="766"/>
        <end position="1000"/>
    </location>
</feature>
<dbReference type="PROSITE" id="PS00383">
    <property type="entry name" value="TYR_PHOSPHATASE_1"/>
    <property type="match status" value="1"/>
</dbReference>
<comment type="similarity">
    <text evidence="1">Belongs to the protein-tyrosine phosphatase family. Non-receptor class subfamily.</text>
</comment>
<feature type="compositionally biased region" description="Polar residues" evidence="2">
    <location>
        <begin position="191"/>
        <end position="209"/>
    </location>
</feature>
<keyword evidence="6" id="KW-1185">Reference proteome</keyword>
<name>A0A0P1B7U9_9BASI</name>
<dbReference type="STRING" id="401625.A0A0P1B7U9"/>
<sequence length="1217" mass="129974">MGPLKPRSEAPKALSLPMSSSSHHASSPSGISSPFAGQLSADAIGAQSQSQSAMTRQGSASGEEEHLSERLAARAPRPESGRIPSASTSTSIPTLKSQLPRGQEQRPFFASANQAVSADRRQSDRGPDTAPDYFAMSATAVPASATANEQSGLVPPTPAGAARPSHPWASFLPSHVPQTPGGVTPLVVPPASSSVGFFEQPTNMKTQKTPRADELGASSSSGATDGGTTPTLRFPSAAPLNSPAASGPISGAIGASGERRTGKLSGASASSARTAASAASSIPAADLTRFTALDASTLVELLNGGAGEVDVERSPRESNPTSKARLRRSSRSSSPGGASSASSTTDGDDGSTSTLILDIRPSTSFNSARIARSVNVCAPSTLLKRPAMTVDRIESEMLGSSQDAKRFKRWRKGVRKSSPEAINHGSVSDDDIEEPDRPLRRIVVVDTDTRSLGEAGRPNTGGGGACLTGLLRKFDAAGFQGDLCWLVGGFTGFAHTVGQSKQEDHRALLENRPLRAESATPVKKAPPRLEGLIPPDAERTRRSSVPRLPSDSSNAQRSPDYGDEQRHSLVQPRGLPAEAFTTRSLAGSWNNEAGQRRMRGIEASHSQPAQLGVNQGQRQPQASANPFFDNIRQNRELAHGVTETVPLDIPRLSSAQRDALPPFLQHLADLDPKTREQKLAEDFFNVERDEQQRLMQTMRKHAAESSVDPRSADDSHSGADSVGPSGQQPKDLPAAQRLASRHSAVSGATPHYFPFSIAAALERGAENRYNNIWTYEHSRVRVSEPPAGCTDYLNASFVEPLNRFGSRRRYIATQAPLPSTFETFWLALWEQNVHVIAMLTREHEAGRVQSHMYWGSQHYGSQLEVRLVFEEALDEKGKSLGPPASTNDCKTEDDKKGGNLFPSMHSAQEDAEKVHIIRRILELHHHGRSEKRVLTHLQYVAWPDYHIPESPTGLLIFMELAASAQNMQDNVGPLLVHCSAGVGRTGTYIVIDSVLDVLRRRRPEAAGKAPLPAWQNRADAGSTGLHTNSSSSSGSTYGNIVGRDGDYFSSKRVPRKSLKRELSPSDMDVDQAAESVTSNGERRNSSSSASPGPNNLLRSAAQASASQSHSNDPFNEASSSPNPFSTQSVRHSNVEAASTSPKSNSFVLPDSASQDSIATTDSQTSDAAIGETDLIQSAVGVVREQRMSSVQTTRQFVFTYSAVLAGLLRELDAEAAS</sequence>
<dbReference type="EMBL" id="CCYA01000065">
    <property type="protein sequence ID" value="CEH11788.1"/>
    <property type="molecule type" value="Genomic_DNA"/>
</dbReference>
<feature type="compositionally biased region" description="Basic and acidic residues" evidence="2">
    <location>
        <begin position="63"/>
        <end position="80"/>
    </location>
</feature>
<feature type="region of interest" description="Disordered" evidence="2">
    <location>
        <begin position="308"/>
        <end position="355"/>
    </location>
</feature>
<evidence type="ECO:0000256" key="1">
    <source>
        <dbReference type="ARBA" id="ARBA00009649"/>
    </source>
</evidence>
<dbReference type="Proteomes" id="UP000054845">
    <property type="component" value="Unassembled WGS sequence"/>
</dbReference>
<reference evidence="5 6" key="1">
    <citation type="submission" date="2014-09" db="EMBL/GenBank/DDBJ databases">
        <authorList>
            <person name="Magalhaes I.L.F."/>
            <person name="Oliveira U."/>
            <person name="Santos F.R."/>
            <person name="Vidigal T.H.D.A."/>
            <person name="Brescovit A.D."/>
            <person name="Santos A.J."/>
        </authorList>
    </citation>
    <scope>NUCLEOTIDE SEQUENCE [LARGE SCALE GENOMIC DNA]</scope>
</reference>
<dbReference type="OrthoDB" id="6058203at2759"/>
<dbReference type="InterPro" id="IPR000387">
    <property type="entry name" value="Tyr_Pase_dom"/>
</dbReference>
<dbReference type="SMART" id="SM00404">
    <property type="entry name" value="PTPc_motif"/>
    <property type="match status" value="1"/>
</dbReference>
<feature type="region of interest" description="Disordered" evidence="2">
    <location>
        <begin position="504"/>
        <end position="573"/>
    </location>
</feature>
<feature type="compositionally biased region" description="Basic and acidic residues" evidence="2">
    <location>
        <begin position="118"/>
        <end position="127"/>
    </location>
</feature>
<organism evidence="5 6">
    <name type="scientific">Ceraceosorus bombacis</name>
    <dbReference type="NCBI Taxonomy" id="401625"/>
    <lineage>
        <taxon>Eukaryota</taxon>
        <taxon>Fungi</taxon>
        <taxon>Dikarya</taxon>
        <taxon>Basidiomycota</taxon>
        <taxon>Ustilaginomycotina</taxon>
        <taxon>Exobasidiomycetes</taxon>
        <taxon>Ceraceosorales</taxon>
        <taxon>Ceraceosoraceae</taxon>
        <taxon>Ceraceosorus</taxon>
    </lineage>
</organism>
<dbReference type="PROSITE" id="PS50055">
    <property type="entry name" value="TYR_PHOSPHATASE_PTP"/>
    <property type="match status" value="1"/>
</dbReference>
<dbReference type="AlphaFoldDB" id="A0A0P1B7U9"/>
<dbReference type="PANTHER" id="PTHR19134:SF561">
    <property type="entry name" value="PROTEIN TYROSINE PHOSPHATASE 36E, ISOFORM A"/>
    <property type="match status" value="1"/>
</dbReference>
<feature type="region of interest" description="Disordered" evidence="2">
    <location>
        <begin position="1"/>
        <end position="281"/>
    </location>
</feature>
<accession>A0A0P1B7U9</accession>